<protein>
    <submittedName>
        <fullName evidence="3">Uncharacterized protein</fullName>
    </submittedName>
</protein>
<organism evidence="3 4">
    <name type="scientific">Adineta ricciae</name>
    <name type="common">Rotifer</name>
    <dbReference type="NCBI Taxonomy" id="249248"/>
    <lineage>
        <taxon>Eukaryota</taxon>
        <taxon>Metazoa</taxon>
        <taxon>Spiralia</taxon>
        <taxon>Gnathifera</taxon>
        <taxon>Rotifera</taxon>
        <taxon>Eurotatoria</taxon>
        <taxon>Bdelloidea</taxon>
        <taxon>Adinetida</taxon>
        <taxon>Adinetidae</taxon>
        <taxon>Adineta</taxon>
    </lineage>
</organism>
<keyword evidence="2" id="KW-0812">Transmembrane</keyword>
<name>A0A815BI29_ADIRI</name>
<keyword evidence="2" id="KW-0472">Membrane</keyword>
<dbReference type="AlphaFoldDB" id="A0A815BI29"/>
<dbReference type="InterPro" id="IPR029162">
    <property type="entry name" value="InaF-motif"/>
</dbReference>
<evidence type="ECO:0000313" key="4">
    <source>
        <dbReference type="Proteomes" id="UP000663852"/>
    </source>
</evidence>
<dbReference type="OrthoDB" id="10017217at2759"/>
<sequence>MATSTHVRGIQAIHVRDPSYRPVSLKSYPRALNNESMSTGRVPFSAIRNSSMPAPTSSSGIIKPIPITEKRQSSIISLGSILPRRKSLQTTALATRRQSLWMNLSKNATSSTNPPPLLLPLAQDHSSLLRKKILRLLLVFSYLLSISIFGIALATFYGLFWSGYSSSQPTNILDIRITTPSSSSSSSFPSNKTSQTEHNLLDEHPS</sequence>
<feature type="transmembrane region" description="Helical" evidence="2">
    <location>
        <begin position="136"/>
        <end position="160"/>
    </location>
</feature>
<keyword evidence="2" id="KW-1133">Transmembrane helix</keyword>
<evidence type="ECO:0000256" key="1">
    <source>
        <dbReference type="SAM" id="MobiDB-lite"/>
    </source>
</evidence>
<evidence type="ECO:0000256" key="2">
    <source>
        <dbReference type="SAM" id="Phobius"/>
    </source>
</evidence>
<reference evidence="3" key="1">
    <citation type="submission" date="2021-02" db="EMBL/GenBank/DDBJ databases">
        <authorList>
            <person name="Nowell W R."/>
        </authorList>
    </citation>
    <scope>NUCLEOTIDE SEQUENCE</scope>
</reference>
<dbReference type="Proteomes" id="UP000663852">
    <property type="component" value="Unassembled WGS sequence"/>
</dbReference>
<evidence type="ECO:0000313" key="3">
    <source>
        <dbReference type="EMBL" id="CAF1272923.1"/>
    </source>
</evidence>
<dbReference type="EMBL" id="CAJNOJ010000194">
    <property type="protein sequence ID" value="CAF1272923.1"/>
    <property type="molecule type" value="Genomic_DNA"/>
</dbReference>
<comment type="caution">
    <text evidence="3">The sequence shown here is derived from an EMBL/GenBank/DDBJ whole genome shotgun (WGS) entry which is preliminary data.</text>
</comment>
<feature type="compositionally biased region" description="Polar residues" evidence="1">
    <location>
        <begin position="188"/>
        <end position="198"/>
    </location>
</feature>
<dbReference type="Pfam" id="PF15018">
    <property type="entry name" value="InaF-motif"/>
    <property type="match status" value="1"/>
</dbReference>
<gene>
    <name evidence="3" type="ORF">EDS130_LOCUS29128</name>
</gene>
<proteinExistence type="predicted"/>
<accession>A0A815BI29</accession>
<feature type="region of interest" description="Disordered" evidence="1">
    <location>
        <begin position="181"/>
        <end position="206"/>
    </location>
</feature>